<keyword evidence="1 9" id="KW-0547">Nucleotide-binding</keyword>
<evidence type="ECO:0000256" key="1">
    <source>
        <dbReference type="ARBA" id="ARBA00022741"/>
    </source>
</evidence>
<dbReference type="InterPro" id="IPR027417">
    <property type="entry name" value="P-loop_NTPase"/>
</dbReference>
<dbReference type="PANTHER" id="PTHR11070:SF30">
    <property type="entry name" value="F-BOX DNA HELICASE 1"/>
    <property type="match status" value="1"/>
</dbReference>
<organism evidence="11 12">
    <name type="scientific">Malassezia japonica</name>
    <dbReference type="NCBI Taxonomy" id="223818"/>
    <lineage>
        <taxon>Eukaryota</taxon>
        <taxon>Fungi</taxon>
        <taxon>Dikarya</taxon>
        <taxon>Basidiomycota</taxon>
        <taxon>Ustilaginomycotina</taxon>
        <taxon>Malasseziomycetes</taxon>
        <taxon>Malasseziales</taxon>
        <taxon>Malasseziaceae</taxon>
        <taxon>Malassezia</taxon>
    </lineage>
</organism>
<evidence type="ECO:0000256" key="6">
    <source>
        <dbReference type="ARBA" id="ARBA00034617"/>
    </source>
</evidence>
<dbReference type="GO" id="GO:0005634">
    <property type="term" value="C:nucleus"/>
    <property type="evidence" value="ECO:0007669"/>
    <property type="project" value="TreeGrafter"/>
</dbReference>
<dbReference type="GO" id="GO:0016787">
    <property type="term" value="F:hydrolase activity"/>
    <property type="evidence" value="ECO:0007669"/>
    <property type="project" value="UniProtKB-UniRule"/>
</dbReference>
<dbReference type="InterPro" id="IPR014017">
    <property type="entry name" value="DNA_helicase_UvrD-like_C"/>
</dbReference>
<dbReference type="GeneID" id="85227231"/>
<dbReference type="GO" id="GO:0043138">
    <property type="term" value="F:3'-5' DNA helicase activity"/>
    <property type="evidence" value="ECO:0007669"/>
    <property type="project" value="UniProtKB-EC"/>
</dbReference>
<dbReference type="GO" id="GO:0005524">
    <property type="term" value="F:ATP binding"/>
    <property type="evidence" value="ECO:0007669"/>
    <property type="project" value="UniProtKB-UniRule"/>
</dbReference>
<keyword evidence="12" id="KW-1185">Reference proteome</keyword>
<name>A0AAF0F4V0_9BASI</name>
<dbReference type="InterPro" id="IPR000212">
    <property type="entry name" value="DNA_helicase_UvrD/REP"/>
</dbReference>
<dbReference type="AlphaFoldDB" id="A0AAF0F4V0"/>
<dbReference type="GO" id="GO:0003677">
    <property type="term" value="F:DNA binding"/>
    <property type="evidence" value="ECO:0007669"/>
    <property type="project" value="InterPro"/>
</dbReference>
<comment type="catalytic activity">
    <reaction evidence="8">
        <text>ATP + H2O = ADP + phosphate + H(+)</text>
        <dbReference type="Rhea" id="RHEA:13065"/>
        <dbReference type="ChEBI" id="CHEBI:15377"/>
        <dbReference type="ChEBI" id="CHEBI:15378"/>
        <dbReference type="ChEBI" id="CHEBI:30616"/>
        <dbReference type="ChEBI" id="CHEBI:43474"/>
        <dbReference type="ChEBI" id="CHEBI:456216"/>
        <dbReference type="EC" id="5.6.2.4"/>
    </reaction>
</comment>
<feature type="domain" description="UvrD-like helicase ATP-binding" evidence="10">
    <location>
        <begin position="195"/>
        <end position="463"/>
    </location>
</feature>
<feature type="binding site" evidence="9">
    <location>
        <begin position="216"/>
        <end position="223"/>
    </location>
    <ligand>
        <name>ATP</name>
        <dbReference type="ChEBI" id="CHEBI:30616"/>
    </ligand>
</feature>
<evidence type="ECO:0000256" key="2">
    <source>
        <dbReference type="ARBA" id="ARBA00022801"/>
    </source>
</evidence>
<dbReference type="InterPro" id="IPR014016">
    <property type="entry name" value="UvrD-like_ATP-bd"/>
</dbReference>
<gene>
    <name evidence="11" type="ORF">MJAP1_003580</name>
</gene>
<evidence type="ECO:0000256" key="9">
    <source>
        <dbReference type="PROSITE-ProRule" id="PRU00560"/>
    </source>
</evidence>
<evidence type="ECO:0000256" key="7">
    <source>
        <dbReference type="ARBA" id="ARBA00034808"/>
    </source>
</evidence>
<evidence type="ECO:0000313" key="12">
    <source>
        <dbReference type="Proteomes" id="UP001217754"/>
    </source>
</evidence>
<evidence type="ECO:0000259" key="10">
    <source>
        <dbReference type="PROSITE" id="PS51198"/>
    </source>
</evidence>
<keyword evidence="5" id="KW-0413">Isomerase</keyword>
<keyword evidence="4 9" id="KW-0067">ATP-binding</keyword>
<dbReference type="EC" id="5.6.2.4" evidence="7"/>
<evidence type="ECO:0000256" key="5">
    <source>
        <dbReference type="ARBA" id="ARBA00023235"/>
    </source>
</evidence>
<protein>
    <recommendedName>
        <fullName evidence="7">DNA 3'-5' helicase</fullName>
        <ecNumber evidence="7">5.6.2.4</ecNumber>
    </recommendedName>
</protein>
<comment type="catalytic activity">
    <reaction evidence="6">
        <text>Couples ATP hydrolysis with the unwinding of duplex DNA by translocating in the 3'-5' direction.</text>
        <dbReference type="EC" id="5.6.2.4"/>
    </reaction>
</comment>
<dbReference type="RefSeq" id="XP_060123489.1">
    <property type="nucleotide sequence ID" value="XM_060267506.1"/>
</dbReference>
<reference evidence="11" key="1">
    <citation type="submission" date="2023-03" db="EMBL/GenBank/DDBJ databases">
        <title>Mating type loci evolution in Malassezia.</title>
        <authorList>
            <person name="Coelho M.A."/>
        </authorList>
    </citation>
    <scope>NUCLEOTIDE SEQUENCE</scope>
    <source>
        <strain evidence="11">CBS 9431</strain>
    </source>
</reference>
<dbReference type="GO" id="GO:0031297">
    <property type="term" value="P:replication fork processing"/>
    <property type="evidence" value="ECO:0007669"/>
    <property type="project" value="TreeGrafter"/>
</dbReference>
<dbReference type="GO" id="GO:0000724">
    <property type="term" value="P:double-strand break repair via homologous recombination"/>
    <property type="evidence" value="ECO:0007669"/>
    <property type="project" value="TreeGrafter"/>
</dbReference>
<accession>A0AAF0F4V0</accession>
<evidence type="ECO:0000256" key="4">
    <source>
        <dbReference type="ARBA" id="ARBA00022840"/>
    </source>
</evidence>
<sequence>MPRGAVFHTLSYLSFSDIVRLLCADKRLRPFANARHFAPWRKRFLKLAAAEAAYEACVRAGEESGETEDAFVAAYGEALSALQLARAPLQMHEMLHAVVAQDFDADAAQMFLVPWIMGRCEAGSAFARFAAPVAVEMLCFARVFFVVLRLSRHFSSGPSHRPYHQMVHVLDADAESALHRFFSPRLAPTPPDALTSEQAAFVAHDVRPTDLVCVQAYAGTGKTRSLYAYAQRRPSSRFLYITFNAATARAARAAFPPNVECRTMHAVALRHVQLPDGQALGTLRPRDVVKLLRGQLPEGRRIKDDARPEKLAAPSVATYILRTLDRFMQSADPQIRADRHVPKHMAQCTDLRANDVAHAAAALWDMICAGRTECPHDAYVKLLHLQGKSHFGDYTALLLDEAQDLSACQTAILLRARGTSAVVVVGDVHQKIYGFRGGSAAAFHARTYPPTAHFQLTQSFRFGPHVARLASQVLSLKAPPPWAPHTPAPRLHGTGPDAVLLGTSVHGPHTRVYRTNALLAHDALRLAASGTPRLFLKTSQAMQPAALAALLRDAYTLYHGEVPPPSSSLREFAAWKELVEHVEADDGGGDSKLALVVSLAPLLSAPTFLEHVAQLEHCCCAAPEDASIVLTTVHQAKGLEWDTVVLADDFSPTHDGCAPALRPRVHLLGACDEVNHMYVALTRARRVLCIPPGVYAWVAAREGMYRFRYAEKSAKAQCPLCRTQRVALVQLCMPYSESASLADVPVSTAAHTYDASLFSIGCLACVRARLGLDADLEDFVRWVDGCGVSTTTGRLTPAAVARTTRKHAPSAPRAVRAPAFSTCTDRRDLYAALLEEIKSSVRRWREMRHAWVAETTGPEPMETDE</sequence>
<dbReference type="Pfam" id="PF00580">
    <property type="entry name" value="UvrD-helicase"/>
    <property type="match status" value="1"/>
</dbReference>
<dbReference type="PROSITE" id="PS51198">
    <property type="entry name" value="UVRD_HELICASE_ATP_BIND"/>
    <property type="match status" value="1"/>
</dbReference>
<evidence type="ECO:0000256" key="8">
    <source>
        <dbReference type="ARBA" id="ARBA00048988"/>
    </source>
</evidence>
<dbReference type="Gene3D" id="3.40.50.300">
    <property type="entry name" value="P-loop containing nucleotide triphosphate hydrolases"/>
    <property type="match status" value="2"/>
</dbReference>
<dbReference type="Pfam" id="PF13361">
    <property type="entry name" value="UvrD_C"/>
    <property type="match status" value="1"/>
</dbReference>
<keyword evidence="2 9" id="KW-0378">Hydrolase</keyword>
<proteinExistence type="predicted"/>
<evidence type="ECO:0000313" key="11">
    <source>
        <dbReference type="EMBL" id="WFD40592.1"/>
    </source>
</evidence>
<evidence type="ECO:0000256" key="3">
    <source>
        <dbReference type="ARBA" id="ARBA00022806"/>
    </source>
</evidence>
<dbReference type="SUPFAM" id="SSF52540">
    <property type="entry name" value="P-loop containing nucleoside triphosphate hydrolases"/>
    <property type="match status" value="1"/>
</dbReference>
<dbReference type="PANTHER" id="PTHR11070">
    <property type="entry name" value="UVRD / RECB / PCRA DNA HELICASE FAMILY MEMBER"/>
    <property type="match status" value="1"/>
</dbReference>
<keyword evidence="3 9" id="KW-0347">Helicase</keyword>
<dbReference type="Proteomes" id="UP001217754">
    <property type="component" value="Chromosome 7"/>
</dbReference>
<dbReference type="EMBL" id="CP119964">
    <property type="protein sequence ID" value="WFD40592.1"/>
    <property type="molecule type" value="Genomic_DNA"/>
</dbReference>